<dbReference type="SMART" id="SM00014">
    <property type="entry name" value="acidPPc"/>
    <property type="match status" value="1"/>
</dbReference>
<comment type="similarity">
    <text evidence="3 11">Belongs to the dolichyldiphosphatase family.</text>
</comment>
<organism evidence="13 14">
    <name type="scientific">Opisthorchis felineus</name>
    <dbReference type="NCBI Taxonomy" id="147828"/>
    <lineage>
        <taxon>Eukaryota</taxon>
        <taxon>Metazoa</taxon>
        <taxon>Spiralia</taxon>
        <taxon>Lophotrochozoa</taxon>
        <taxon>Platyhelminthes</taxon>
        <taxon>Trematoda</taxon>
        <taxon>Digenea</taxon>
        <taxon>Opisthorchiida</taxon>
        <taxon>Opisthorchiata</taxon>
        <taxon>Opisthorchiidae</taxon>
        <taxon>Opisthorchis</taxon>
    </lineage>
</organism>
<dbReference type="EC" id="3.6.1.43" evidence="11"/>
<dbReference type="InterPro" id="IPR039667">
    <property type="entry name" value="Dolichyldiphosphatase_PAP2"/>
</dbReference>
<gene>
    <name evidence="13" type="ORF">CRM22_001939</name>
</gene>
<evidence type="ECO:0000313" key="14">
    <source>
        <dbReference type="Proteomes" id="UP000308267"/>
    </source>
</evidence>
<keyword evidence="7 11" id="KW-1133">Transmembrane helix</keyword>
<dbReference type="AlphaFoldDB" id="A0A4S2M8C0"/>
<dbReference type="GO" id="GO:0008610">
    <property type="term" value="P:lipid biosynthetic process"/>
    <property type="evidence" value="ECO:0007669"/>
    <property type="project" value="TreeGrafter"/>
</dbReference>
<feature type="domain" description="Phosphatidic acid phosphatase type 2/haloperoxidase" evidence="12">
    <location>
        <begin position="64"/>
        <end position="181"/>
    </location>
</feature>
<keyword evidence="8 11" id="KW-0472">Membrane</keyword>
<evidence type="ECO:0000256" key="6">
    <source>
        <dbReference type="ARBA" id="ARBA00022824"/>
    </source>
</evidence>
<dbReference type="Proteomes" id="UP000308267">
    <property type="component" value="Unassembled WGS sequence"/>
</dbReference>
<dbReference type="Gene3D" id="1.20.144.10">
    <property type="entry name" value="Phosphatidic acid phosphatase type 2/haloperoxidase"/>
    <property type="match status" value="1"/>
</dbReference>
<accession>A0A4S2M8C0</accession>
<dbReference type="FunFam" id="1.20.144.10:FF:000003">
    <property type="entry name" value="Dolichyldiphosphatase 1"/>
    <property type="match status" value="1"/>
</dbReference>
<dbReference type="GO" id="GO:0047874">
    <property type="term" value="F:dolichyldiphosphatase activity"/>
    <property type="evidence" value="ECO:0007669"/>
    <property type="project" value="UniProtKB-UniRule"/>
</dbReference>
<evidence type="ECO:0000256" key="7">
    <source>
        <dbReference type="ARBA" id="ARBA00022989"/>
    </source>
</evidence>
<dbReference type="InterPro" id="IPR000326">
    <property type="entry name" value="PAP2/HPO"/>
</dbReference>
<evidence type="ECO:0000256" key="5">
    <source>
        <dbReference type="ARBA" id="ARBA00022801"/>
    </source>
</evidence>
<evidence type="ECO:0000256" key="9">
    <source>
        <dbReference type="ARBA" id="ARBA00024907"/>
    </source>
</evidence>
<feature type="transmembrane region" description="Helical" evidence="11">
    <location>
        <begin position="38"/>
        <end position="59"/>
    </location>
</feature>
<dbReference type="STRING" id="147828.A0A4S2M8C0"/>
<evidence type="ECO:0000256" key="3">
    <source>
        <dbReference type="ARBA" id="ARBA00005518"/>
    </source>
</evidence>
<dbReference type="UniPathway" id="UPA00378"/>
<comment type="subcellular location">
    <subcellularLocation>
        <location evidence="1 11">Endoplasmic reticulum membrane</location>
        <topology evidence="1 11">Multi-pass membrane protein</topology>
    </subcellularLocation>
</comment>
<dbReference type="Pfam" id="PF01569">
    <property type="entry name" value="PAP2"/>
    <property type="match status" value="1"/>
</dbReference>
<dbReference type="SUPFAM" id="SSF48317">
    <property type="entry name" value="Acid phosphatase/Vanadium-dependent haloperoxidase"/>
    <property type="match status" value="1"/>
</dbReference>
<keyword evidence="14" id="KW-1185">Reference proteome</keyword>
<comment type="catalytic activity">
    <reaction evidence="10 11">
        <text>a di-trans,poly-cis-dolichyl diphosphate + H2O = a di-trans,poly-cis-dolichyl phosphate + phosphate + H(+)</text>
        <dbReference type="Rhea" id="RHEA:14385"/>
        <dbReference type="Rhea" id="RHEA-COMP:19498"/>
        <dbReference type="Rhea" id="RHEA-COMP:19506"/>
        <dbReference type="ChEBI" id="CHEBI:15377"/>
        <dbReference type="ChEBI" id="CHEBI:15378"/>
        <dbReference type="ChEBI" id="CHEBI:43474"/>
        <dbReference type="ChEBI" id="CHEBI:57497"/>
        <dbReference type="ChEBI" id="CHEBI:57683"/>
        <dbReference type="EC" id="3.6.1.43"/>
    </reaction>
</comment>
<dbReference type="OrthoDB" id="302705at2759"/>
<reference evidence="13 14" key="1">
    <citation type="journal article" date="2019" name="BMC Genomics">
        <title>New insights from Opisthorchis felineus genome: update on genomics of the epidemiologically important liver flukes.</title>
        <authorList>
            <person name="Ershov N.I."/>
            <person name="Mordvinov V.A."/>
            <person name="Prokhortchouk E.B."/>
            <person name="Pakharukova M.Y."/>
            <person name="Gunbin K.V."/>
            <person name="Ustyantsev K."/>
            <person name="Genaev M.A."/>
            <person name="Blinov A.G."/>
            <person name="Mazur A."/>
            <person name="Boulygina E."/>
            <person name="Tsygankova S."/>
            <person name="Khrameeva E."/>
            <person name="Chekanov N."/>
            <person name="Fan G."/>
            <person name="Xiao A."/>
            <person name="Zhang H."/>
            <person name="Xu X."/>
            <person name="Yang H."/>
            <person name="Solovyev V."/>
            <person name="Lee S.M."/>
            <person name="Liu X."/>
            <person name="Afonnikov D.A."/>
            <person name="Skryabin K.G."/>
        </authorList>
    </citation>
    <scope>NUCLEOTIDE SEQUENCE [LARGE SCALE GENOMIC DNA]</scope>
    <source>
        <strain evidence="13">AK-0245</strain>
        <tissue evidence="13">Whole organism</tissue>
    </source>
</reference>
<keyword evidence="5 11" id="KW-0378">Hydrolase</keyword>
<evidence type="ECO:0000256" key="1">
    <source>
        <dbReference type="ARBA" id="ARBA00004477"/>
    </source>
</evidence>
<sequence>MMGSFRHSLTMEVNANHNWKQMNLLHLVYPRDDAIARVLAYCSTAPLIIIISVATLLFIRRDLHTICLFGGVLFDEAINAAVKRILKHPRPDTPYENKLRTYGMPSNHSQFMGFFCTYSVLFVWIRLHSNSVQRRWRYFLCATSMTLCGVTCYSRIYLLYHTPEQVYVGLTLGAATGSLWFFLVHFILTPHFLSICDS</sequence>
<comment type="pathway">
    <text evidence="2 11">Protein modification; protein glycosylation.</text>
</comment>
<evidence type="ECO:0000256" key="4">
    <source>
        <dbReference type="ARBA" id="ARBA00022692"/>
    </source>
</evidence>
<evidence type="ECO:0000259" key="12">
    <source>
        <dbReference type="SMART" id="SM00014"/>
    </source>
</evidence>
<comment type="function">
    <text evidence="9 11">Required for efficient N-glycosylation. Necessary for maintaining optimal levels of dolichol-linked oligosaccharides. Hydrolyzes dolichyl pyrophosphate at a very high rate and dolichyl monophosphate at a much lower rate. Does not act on phosphatidate.</text>
</comment>
<protein>
    <recommendedName>
        <fullName evidence="11">Dolichyldiphosphatase</fullName>
        <ecNumber evidence="11">3.6.1.43</ecNumber>
    </recommendedName>
</protein>
<keyword evidence="4 11" id="KW-0812">Transmembrane</keyword>
<keyword evidence="6 11" id="KW-0256">Endoplasmic reticulum</keyword>
<evidence type="ECO:0000256" key="8">
    <source>
        <dbReference type="ARBA" id="ARBA00023136"/>
    </source>
</evidence>
<dbReference type="InterPro" id="IPR036938">
    <property type="entry name" value="PAP2/HPO_sf"/>
</dbReference>
<dbReference type="GO" id="GO:0005789">
    <property type="term" value="C:endoplasmic reticulum membrane"/>
    <property type="evidence" value="ECO:0007669"/>
    <property type="project" value="UniProtKB-SubCell"/>
</dbReference>
<name>A0A4S2M8C0_OPIFE</name>
<feature type="transmembrane region" description="Helical" evidence="11">
    <location>
        <begin position="166"/>
        <end position="188"/>
    </location>
</feature>
<evidence type="ECO:0000256" key="10">
    <source>
        <dbReference type="ARBA" id="ARBA00047349"/>
    </source>
</evidence>
<feature type="transmembrane region" description="Helical" evidence="11">
    <location>
        <begin position="106"/>
        <end position="127"/>
    </location>
</feature>
<dbReference type="PANTHER" id="PTHR11247:SF1">
    <property type="entry name" value="DOLICHYLDIPHOSPHATASE 1"/>
    <property type="match status" value="1"/>
</dbReference>
<evidence type="ECO:0000256" key="11">
    <source>
        <dbReference type="RuleBase" id="RU367078"/>
    </source>
</evidence>
<dbReference type="PANTHER" id="PTHR11247">
    <property type="entry name" value="PALMITOYL-PROTEIN THIOESTERASE/DOLICHYLDIPHOSPHATASE 1"/>
    <property type="match status" value="1"/>
</dbReference>
<comment type="caution">
    <text evidence="13">The sequence shown here is derived from an EMBL/GenBank/DDBJ whole genome shotgun (WGS) entry which is preliminary data.</text>
</comment>
<feature type="transmembrane region" description="Helical" evidence="11">
    <location>
        <begin position="139"/>
        <end position="160"/>
    </location>
</feature>
<evidence type="ECO:0000313" key="13">
    <source>
        <dbReference type="EMBL" id="TGZ72692.1"/>
    </source>
</evidence>
<dbReference type="CDD" id="cd03382">
    <property type="entry name" value="PAP2_dolichyldiphosphatase"/>
    <property type="match status" value="1"/>
</dbReference>
<dbReference type="GO" id="GO:0006487">
    <property type="term" value="P:protein N-linked glycosylation"/>
    <property type="evidence" value="ECO:0007669"/>
    <property type="project" value="UniProtKB-UniRule"/>
</dbReference>
<dbReference type="EMBL" id="SJOL01003422">
    <property type="protein sequence ID" value="TGZ72692.1"/>
    <property type="molecule type" value="Genomic_DNA"/>
</dbReference>
<evidence type="ECO:0000256" key="2">
    <source>
        <dbReference type="ARBA" id="ARBA00004922"/>
    </source>
</evidence>
<proteinExistence type="inferred from homology"/>